<evidence type="ECO:0000313" key="6">
    <source>
        <dbReference type="EMBL" id="GGC77261.1"/>
    </source>
</evidence>
<feature type="chain" id="PRO_5037333061" evidence="4">
    <location>
        <begin position="21"/>
        <end position="402"/>
    </location>
</feature>
<dbReference type="EMBL" id="BMGG01000007">
    <property type="protein sequence ID" value="GGC77261.1"/>
    <property type="molecule type" value="Genomic_DNA"/>
</dbReference>
<reference evidence="6" key="1">
    <citation type="journal article" date="2014" name="Int. J. Syst. Evol. Microbiol.">
        <title>Complete genome sequence of Corynebacterium casei LMG S-19264T (=DSM 44701T), isolated from a smear-ripened cheese.</title>
        <authorList>
            <consortium name="US DOE Joint Genome Institute (JGI-PGF)"/>
            <person name="Walter F."/>
            <person name="Albersmeier A."/>
            <person name="Kalinowski J."/>
            <person name="Ruckert C."/>
        </authorList>
    </citation>
    <scope>NUCLEOTIDE SEQUENCE</scope>
    <source>
        <strain evidence="6">CGMCC 1.12919</strain>
    </source>
</reference>
<evidence type="ECO:0000313" key="7">
    <source>
        <dbReference type="Proteomes" id="UP000637002"/>
    </source>
</evidence>
<dbReference type="Gene3D" id="3.40.50.2300">
    <property type="match status" value="2"/>
</dbReference>
<feature type="domain" description="Leucine-binding protein" evidence="5">
    <location>
        <begin position="28"/>
        <end position="365"/>
    </location>
</feature>
<comment type="similarity">
    <text evidence="1">Belongs to the leucine-binding protein family.</text>
</comment>
<name>A0A916XJ60_9HYPH</name>
<keyword evidence="2 4" id="KW-0732">Signal</keyword>
<dbReference type="InterPro" id="IPR028081">
    <property type="entry name" value="Leu-bd"/>
</dbReference>
<dbReference type="InterPro" id="IPR051010">
    <property type="entry name" value="BCAA_transport"/>
</dbReference>
<sequence>MRLLATMAAACVVWSSCVVAQGSDGVFKIGVINDQSGVYSYVTGRGSVEATRLAVEDAGGKVLGKRIEVLVGDDQNKPDIAAAIVRKWMDVDGVNVILAGGGSATTVAAITVAKEKNKTILVAGAGSSDITGKLCAPNVTHWVFDTYGLAASVGKAVVAQGGKSWFFVTADYSFGLALERDTARFIQAGGGKLLGDAKHPLNSPDFASYLLQAKASGAQVVGFANAGGDMVNSIKQAREFGIGQGGQRLVGLLLYVNDIQALGLPTADGILGVASFYHDLNDATRAWTKRYMERFPGGNIPNMTHAGAYAAINHYLKAVTTAGSDDAAIVGKTMRQMPVNDFYDKDVRIRADGRVLQNMMLWQAKSPQESKGPYDLLTIRQTLPGADVYRPESEGACPLVAN</sequence>
<dbReference type="AlphaFoldDB" id="A0A916XJ60"/>
<reference evidence="6" key="2">
    <citation type="submission" date="2020-09" db="EMBL/GenBank/DDBJ databases">
        <authorList>
            <person name="Sun Q."/>
            <person name="Zhou Y."/>
        </authorList>
    </citation>
    <scope>NUCLEOTIDE SEQUENCE</scope>
    <source>
        <strain evidence="6">CGMCC 1.12919</strain>
    </source>
</reference>
<dbReference type="PROSITE" id="PS51257">
    <property type="entry name" value="PROKAR_LIPOPROTEIN"/>
    <property type="match status" value="1"/>
</dbReference>
<keyword evidence="3" id="KW-0029">Amino-acid transport</keyword>
<gene>
    <name evidence="6" type="ORF">GCM10010994_39470</name>
</gene>
<keyword evidence="3" id="KW-0813">Transport</keyword>
<dbReference type="PANTHER" id="PTHR30483:SF6">
    <property type="entry name" value="PERIPLASMIC BINDING PROTEIN OF ABC TRANSPORTER FOR NATURAL AMINO ACIDS"/>
    <property type="match status" value="1"/>
</dbReference>
<dbReference type="SUPFAM" id="SSF53822">
    <property type="entry name" value="Periplasmic binding protein-like I"/>
    <property type="match status" value="1"/>
</dbReference>
<dbReference type="Proteomes" id="UP000637002">
    <property type="component" value="Unassembled WGS sequence"/>
</dbReference>
<dbReference type="CDD" id="cd06327">
    <property type="entry name" value="PBP1_SBP-like"/>
    <property type="match status" value="1"/>
</dbReference>
<evidence type="ECO:0000256" key="3">
    <source>
        <dbReference type="ARBA" id="ARBA00022970"/>
    </source>
</evidence>
<evidence type="ECO:0000259" key="5">
    <source>
        <dbReference type="Pfam" id="PF13458"/>
    </source>
</evidence>
<dbReference type="InterPro" id="IPR028082">
    <property type="entry name" value="Peripla_BP_I"/>
</dbReference>
<dbReference type="GO" id="GO:0006865">
    <property type="term" value="P:amino acid transport"/>
    <property type="evidence" value="ECO:0007669"/>
    <property type="project" value="UniProtKB-KW"/>
</dbReference>
<dbReference type="RefSeq" id="WP_188610892.1">
    <property type="nucleotide sequence ID" value="NZ_BMGG01000007.1"/>
</dbReference>
<dbReference type="Pfam" id="PF13458">
    <property type="entry name" value="Peripla_BP_6"/>
    <property type="match status" value="1"/>
</dbReference>
<protein>
    <submittedName>
        <fullName evidence="6">ABC transporter substrate-binding protein</fullName>
    </submittedName>
</protein>
<dbReference type="PANTHER" id="PTHR30483">
    <property type="entry name" value="LEUCINE-SPECIFIC-BINDING PROTEIN"/>
    <property type="match status" value="1"/>
</dbReference>
<accession>A0A916XJ60</accession>
<evidence type="ECO:0000256" key="2">
    <source>
        <dbReference type="ARBA" id="ARBA00022729"/>
    </source>
</evidence>
<organism evidence="6 7">
    <name type="scientific">Chelatococcus reniformis</name>
    <dbReference type="NCBI Taxonomy" id="1494448"/>
    <lineage>
        <taxon>Bacteria</taxon>
        <taxon>Pseudomonadati</taxon>
        <taxon>Pseudomonadota</taxon>
        <taxon>Alphaproteobacteria</taxon>
        <taxon>Hyphomicrobiales</taxon>
        <taxon>Chelatococcaceae</taxon>
        <taxon>Chelatococcus</taxon>
    </lineage>
</organism>
<comment type="caution">
    <text evidence="6">The sequence shown here is derived from an EMBL/GenBank/DDBJ whole genome shotgun (WGS) entry which is preliminary data.</text>
</comment>
<feature type="signal peptide" evidence="4">
    <location>
        <begin position="1"/>
        <end position="20"/>
    </location>
</feature>
<evidence type="ECO:0000256" key="4">
    <source>
        <dbReference type="SAM" id="SignalP"/>
    </source>
</evidence>
<keyword evidence="7" id="KW-1185">Reference proteome</keyword>
<evidence type="ECO:0000256" key="1">
    <source>
        <dbReference type="ARBA" id="ARBA00010062"/>
    </source>
</evidence>
<proteinExistence type="inferred from homology"/>